<evidence type="ECO:0000313" key="2">
    <source>
        <dbReference type="Proteomes" id="UP000287502"/>
    </source>
</evidence>
<dbReference type="RefSeq" id="WP_128465304.1">
    <property type="nucleotide sequence ID" value="NZ_CP035108.1"/>
</dbReference>
<dbReference type="Proteomes" id="UP000287502">
    <property type="component" value="Chromosome"/>
</dbReference>
<organism evidence="1 2">
    <name type="scientific">Geovibrio thiophilus</name>
    <dbReference type="NCBI Taxonomy" id="139438"/>
    <lineage>
        <taxon>Bacteria</taxon>
        <taxon>Pseudomonadati</taxon>
        <taxon>Deferribacterota</taxon>
        <taxon>Deferribacteres</taxon>
        <taxon>Deferribacterales</taxon>
        <taxon>Geovibrionaceae</taxon>
        <taxon>Geovibrio</taxon>
    </lineage>
</organism>
<gene>
    <name evidence="1" type="ORF">EP073_00940</name>
</gene>
<name>A0A3R5Y584_9BACT</name>
<reference evidence="1 2" key="1">
    <citation type="submission" date="2019-01" db="EMBL/GenBank/DDBJ databases">
        <title>Geovibrio thiophilus DSM 11263, complete genome.</title>
        <authorList>
            <person name="Spring S."/>
            <person name="Bunk B."/>
            <person name="Sproer C."/>
        </authorList>
    </citation>
    <scope>NUCLEOTIDE SEQUENCE [LARGE SCALE GENOMIC DNA]</scope>
    <source>
        <strain evidence="1 2">DSM 11263</strain>
    </source>
</reference>
<dbReference type="KEGG" id="gtl:EP073_00940"/>
<dbReference type="AlphaFoldDB" id="A0A3R5Y584"/>
<accession>A0A3R5Y584</accession>
<dbReference type="Pfam" id="PF12669">
    <property type="entry name" value="FeoB_associated"/>
    <property type="match status" value="1"/>
</dbReference>
<proteinExistence type="predicted"/>
<protein>
    <submittedName>
        <fullName evidence="1">FeoB-associated Cys-rich membrane protein</fullName>
    </submittedName>
</protein>
<sequence>MADMIITAAIITAAAVYLYRHYTKPADGCGGSCGGCSAMKKGCSAAETADRISSGG</sequence>
<dbReference type="EMBL" id="CP035108">
    <property type="protein sequence ID" value="QAR32017.1"/>
    <property type="molecule type" value="Genomic_DNA"/>
</dbReference>
<keyword evidence="2" id="KW-1185">Reference proteome</keyword>
<evidence type="ECO:0000313" key="1">
    <source>
        <dbReference type="EMBL" id="QAR32017.1"/>
    </source>
</evidence>